<evidence type="ECO:0000256" key="6">
    <source>
        <dbReference type="PIRSR" id="PIRSR602401-1"/>
    </source>
</evidence>
<dbReference type="InterPro" id="IPR001128">
    <property type="entry name" value="Cyt_P450"/>
</dbReference>
<evidence type="ECO:0000256" key="4">
    <source>
        <dbReference type="ARBA" id="ARBA00068222"/>
    </source>
</evidence>
<dbReference type="InterPro" id="IPR002401">
    <property type="entry name" value="Cyt_P450_E_grp-I"/>
</dbReference>
<sequence>MVANSPNFVSGMPFAPFLVVSWAVFTVLSVITLFSVYLIFGRLHEYWRLRHFKGPATTGISWLWHSRAVISGRAHEYYGDVTAKYGPIAKIAPTHLITSDPEFWARINGVRSPYRRSTWYYHAARFEPGKDNVFTECDTARHDVRRKKMAAGYSGKENPSLEPSIDTHVKELVDLVRKYAALPASGNVSTPMDLAKKIPYFTLDVISHVGLGQPFGDLIADKDQMDYLKASEEGLKIGNSAWAMGLNWLPATPIIGPAISPSEKDPSGFGRMMAEARKLIDARRLQSADAKSDMLASFVRHGVEGDDLFQEAFEQIVAGSDTTAAAIRIIMLYIMTNPRVYKKMQNEIDEAAKSSAALESSRIISDLEARRLPYLGAIVREAIRLIPPVVNLFSRVAPDEGDIVTVEGKEYHIPGGTLIGYSAWSMHRNNTAVYGEDAKIFRPERWLMEQDTPERKEVYAKMIKTNDMIFGSGRWVCLGKNTAMLEIHKCIFELFRNFDFALTDPAQPWKTHNSLGLWEIHDMWVDVTART</sequence>
<gene>
    <name evidence="8" type="ORF">FB567DRAFT_341667</name>
</gene>
<dbReference type="Proteomes" id="UP000813461">
    <property type="component" value="Unassembled WGS sequence"/>
</dbReference>
<dbReference type="GO" id="GO:0020037">
    <property type="term" value="F:heme binding"/>
    <property type="evidence" value="ECO:0007669"/>
    <property type="project" value="InterPro"/>
</dbReference>
<dbReference type="InterPro" id="IPR036396">
    <property type="entry name" value="Cyt_P450_sf"/>
</dbReference>
<protein>
    <recommendedName>
        <fullName evidence="4">Cytochrome P450 monooxygenase ABA1</fullName>
    </recommendedName>
    <alternativeName>
        <fullName evidence="5">Abscisic acid biosynthesis protein 1</fullName>
    </alternativeName>
    <alternativeName>
        <fullName evidence="3">Cytochrome P450 monooxygenase aba1</fullName>
    </alternativeName>
</protein>
<dbReference type="InterPro" id="IPR050121">
    <property type="entry name" value="Cytochrome_P450_monoxygenase"/>
</dbReference>
<keyword evidence="2" id="KW-0843">Virulence</keyword>
<evidence type="ECO:0000256" key="1">
    <source>
        <dbReference type="ARBA" id="ARBA00004972"/>
    </source>
</evidence>
<keyword evidence="8" id="KW-0560">Oxidoreductase</keyword>
<dbReference type="Pfam" id="PF00067">
    <property type="entry name" value="p450"/>
    <property type="match status" value="1"/>
</dbReference>
<evidence type="ECO:0000313" key="8">
    <source>
        <dbReference type="EMBL" id="KAH7088554.1"/>
    </source>
</evidence>
<comment type="pathway">
    <text evidence="1">Hormone biosynthesis.</text>
</comment>
<dbReference type="GO" id="GO:0004497">
    <property type="term" value="F:monooxygenase activity"/>
    <property type="evidence" value="ECO:0007669"/>
    <property type="project" value="UniProtKB-KW"/>
</dbReference>
<dbReference type="PANTHER" id="PTHR24305">
    <property type="entry name" value="CYTOCHROME P450"/>
    <property type="match status" value="1"/>
</dbReference>
<keyword evidence="7" id="KW-0812">Transmembrane</keyword>
<keyword evidence="6" id="KW-0408">Iron</keyword>
<dbReference type="GO" id="GO:0016705">
    <property type="term" value="F:oxidoreductase activity, acting on paired donors, with incorporation or reduction of molecular oxygen"/>
    <property type="evidence" value="ECO:0007669"/>
    <property type="project" value="InterPro"/>
</dbReference>
<evidence type="ECO:0000256" key="5">
    <source>
        <dbReference type="ARBA" id="ARBA00079990"/>
    </source>
</evidence>
<comment type="cofactor">
    <cofactor evidence="6">
        <name>heme</name>
        <dbReference type="ChEBI" id="CHEBI:30413"/>
    </cofactor>
</comment>
<dbReference type="CDD" id="cd11060">
    <property type="entry name" value="CYP57A1-like"/>
    <property type="match status" value="1"/>
</dbReference>
<dbReference type="EMBL" id="JAGMVJ010000008">
    <property type="protein sequence ID" value="KAH7088554.1"/>
    <property type="molecule type" value="Genomic_DNA"/>
</dbReference>
<evidence type="ECO:0000256" key="2">
    <source>
        <dbReference type="ARBA" id="ARBA00023026"/>
    </source>
</evidence>
<evidence type="ECO:0000256" key="3">
    <source>
        <dbReference type="ARBA" id="ARBA00067672"/>
    </source>
</evidence>
<evidence type="ECO:0000313" key="9">
    <source>
        <dbReference type="Proteomes" id="UP000813461"/>
    </source>
</evidence>
<organism evidence="8 9">
    <name type="scientific">Paraphoma chrysanthemicola</name>
    <dbReference type="NCBI Taxonomy" id="798071"/>
    <lineage>
        <taxon>Eukaryota</taxon>
        <taxon>Fungi</taxon>
        <taxon>Dikarya</taxon>
        <taxon>Ascomycota</taxon>
        <taxon>Pezizomycotina</taxon>
        <taxon>Dothideomycetes</taxon>
        <taxon>Pleosporomycetidae</taxon>
        <taxon>Pleosporales</taxon>
        <taxon>Pleosporineae</taxon>
        <taxon>Phaeosphaeriaceae</taxon>
        <taxon>Paraphoma</taxon>
    </lineage>
</organism>
<keyword evidence="9" id="KW-1185">Reference proteome</keyword>
<dbReference type="FunFam" id="1.10.630.10:FF:000076">
    <property type="entry name" value="Cytochrome P450 monooxygenase"/>
    <property type="match status" value="1"/>
</dbReference>
<keyword evidence="8" id="KW-0503">Monooxygenase</keyword>
<dbReference type="PRINTS" id="PR00385">
    <property type="entry name" value="P450"/>
</dbReference>
<dbReference type="Gene3D" id="1.10.630.10">
    <property type="entry name" value="Cytochrome P450"/>
    <property type="match status" value="1"/>
</dbReference>
<reference evidence="8" key="1">
    <citation type="journal article" date="2021" name="Nat. Commun.">
        <title>Genetic determinants of endophytism in the Arabidopsis root mycobiome.</title>
        <authorList>
            <person name="Mesny F."/>
            <person name="Miyauchi S."/>
            <person name="Thiergart T."/>
            <person name="Pickel B."/>
            <person name="Atanasova L."/>
            <person name="Karlsson M."/>
            <person name="Huettel B."/>
            <person name="Barry K.W."/>
            <person name="Haridas S."/>
            <person name="Chen C."/>
            <person name="Bauer D."/>
            <person name="Andreopoulos W."/>
            <person name="Pangilinan J."/>
            <person name="LaButti K."/>
            <person name="Riley R."/>
            <person name="Lipzen A."/>
            <person name="Clum A."/>
            <person name="Drula E."/>
            <person name="Henrissat B."/>
            <person name="Kohler A."/>
            <person name="Grigoriev I.V."/>
            <person name="Martin F.M."/>
            <person name="Hacquard S."/>
        </authorList>
    </citation>
    <scope>NUCLEOTIDE SEQUENCE</scope>
    <source>
        <strain evidence="8">MPI-SDFR-AT-0120</strain>
    </source>
</reference>
<evidence type="ECO:0000256" key="7">
    <source>
        <dbReference type="SAM" id="Phobius"/>
    </source>
</evidence>
<feature type="transmembrane region" description="Helical" evidence="7">
    <location>
        <begin position="14"/>
        <end position="40"/>
    </location>
</feature>
<feature type="binding site" description="axial binding residue" evidence="6">
    <location>
        <position position="477"/>
    </location>
    <ligand>
        <name>heme</name>
        <dbReference type="ChEBI" id="CHEBI:30413"/>
    </ligand>
    <ligandPart>
        <name>Fe</name>
        <dbReference type="ChEBI" id="CHEBI:18248"/>
    </ligandPart>
</feature>
<dbReference type="PRINTS" id="PR00463">
    <property type="entry name" value="EP450I"/>
</dbReference>
<dbReference type="AlphaFoldDB" id="A0A8K0VZC9"/>
<proteinExistence type="predicted"/>
<dbReference type="OrthoDB" id="3934656at2759"/>
<keyword evidence="7" id="KW-1133">Transmembrane helix</keyword>
<dbReference type="SUPFAM" id="SSF48264">
    <property type="entry name" value="Cytochrome P450"/>
    <property type="match status" value="1"/>
</dbReference>
<keyword evidence="6" id="KW-0349">Heme</keyword>
<keyword evidence="6" id="KW-0479">Metal-binding</keyword>
<dbReference type="PANTHER" id="PTHR24305:SF168">
    <property type="entry name" value="P450, PUTATIVE (EUROFUNG)-RELATED"/>
    <property type="match status" value="1"/>
</dbReference>
<comment type="caution">
    <text evidence="8">The sequence shown here is derived from an EMBL/GenBank/DDBJ whole genome shotgun (WGS) entry which is preliminary data.</text>
</comment>
<name>A0A8K0VZC9_9PLEO</name>
<keyword evidence="7" id="KW-0472">Membrane</keyword>
<dbReference type="GO" id="GO:0005506">
    <property type="term" value="F:iron ion binding"/>
    <property type="evidence" value="ECO:0007669"/>
    <property type="project" value="InterPro"/>
</dbReference>
<accession>A0A8K0VZC9</accession>